<name>A0ABQ7QCX3_PLUXY</name>
<protein>
    <recommendedName>
        <fullName evidence="2">Chitin-binding type-2 domain-containing protein</fullName>
    </recommendedName>
</protein>
<comment type="caution">
    <text evidence="3">The sequence shown here is derived from an EMBL/GenBank/DDBJ whole genome shotgun (WGS) entry which is preliminary data.</text>
</comment>
<dbReference type="Proteomes" id="UP000823941">
    <property type="component" value="Chromosome 17"/>
</dbReference>
<evidence type="ECO:0000313" key="4">
    <source>
        <dbReference type="Proteomes" id="UP000823941"/>
    </source>
</evidence>
<sequence>MLLLLALIINLSGIHYTSSLDLRPVVTGNRMAGVPLGRSLGAGELDVEGVCVRQGVTCQNCSHVVTCVQLPVGWLKIPLHECPAGETCHARLGGCSPRPVPECGPVASKYEHVCEQVGIFPDALDCRKFHLCAPPRELPAGLPADRSPALCPRHYAYDARTAQCSIKLEYGQCESKPVPDCKAVGEMNVLPSSPNHYYFCLPRNGLLLPQIFLCPNGWFFWDGFCQPEPKPYQPVTPTSTTETTVTTPEVTEKTNSQYNWLSFFSTERSTTYPQDTFLADKFDLSNYEAKDSSAQSFQTFGSYESLDNSFEAGFGSID</sequence>
<gene>
    <name evidence="3" type="ORF">JYU34_013080</name>
</gene>
<evidence type="ECO:0000313" key="3">
    <source>
        <dbReference type="EMBL" id="KAG7303061.1"/>
    </source>
</evidence>
<reference evidence="3 4" key="1">
    <citation type="submission" date="2021-06" db="EMBL/GenBank/DDBJ databases">
        <title>A haploid diamondback moth (Plutella xylostella L.) genome assembly resolves 31 chromosomes and identifies a diamide resistance mutation.</title>
        <authorList>
            <person name="Ward C.M."/>
            <person name="Perry K.D."/>
            <person name="Baker G."/>
            <person name="Powis K."/>
            <person name="Heckel D.G."/>
            <person name="Baxter S.W."/>
        </authorList>
    </citation>
    <scope>NUCLEOTIDE SEQUENCE [LARGE SCALE GENOMIC DNA]</scope>
    <source>
        <strain evidence="3 4">LV</strain>
        <tissue evidence="3">Single pupa</tissue>
    </source>
</reference>
<dbReference type="EMBL" id="JAHIBW010000017">
    <property type="protein sequence ID" value="KAG7303061.1"/>
    <property type="molecule type" value="Genomic_DNA"/>
</dbReference>
<dbReference type="InterPro" id="IPR002557">
    <property type="entry name" value="Chitin-bd_dom"/>
</dbReference>
<proteinExistence type="predicted"/>
<keyword evidence="4" id="KW-1185">Reference proteome</keyword>
<dbReference type="InterPro" id="IPR036508">
    <property type="entry name" value="Chitin-bd_dom_sf"/>
</dbReference>
<evidence type="ECO:0000256" key="1">
    <source>
        <dbReference type="SAM" id="SignalP"/>
    </source>
</evidence>
<evidence type="ECO:0000259" key="2">
    <source>
        <dbReference type="PROSITE" id="PS50940"/>
    </source>
</evidence>
<feature type="chain" id="PRO_5045361965" description="Chitin-binding type-2 domain-containing protein" evidence="1">
    <location>
        <begin position="20"/>
        <end position="318"/>
    </location>
</feature>
<organism evidence="3 4">
    <name type="scientific">Plutella xylostella</name>
    <name type="common">Diamondback moth</name>
    <name type="synonym">Plutella maculipennis</name>
    <dbReference type="NCBI Taxonomy" id="51655"/>
    <lineage>
        <taxon>Eukaryota</taxon>
        <taxon>Metazoa</taxon>
        <taxon>Ecdysozoa</taxon>
        <taxon>Arthropoda</taxon>
        <taxon>Hexapoda</taxon>
        <taxon>Insecta</taxon>
        <taxon>Pterygota</taxon>
        <taxon>Neoptera</taxon>
        <taxon>Endopterygota</taxon>
        <taxon>Lepidoptera</taxon>
        <taxon>Glossata</taxon>
        <taxon>Ditrysia</taxon>
        <taxon>Yponomeutoidea</taxon>
        <taxon>Plutellidae</taxon>
        <taxon>Plutella</taxon>
    </lineage>
</organism>
<feature type="signal peptide" evidence="1">
    <location>
        <begin position="1"/>
        <end position="19"/>
    </location>
</feature>
<dbReference type="PROSITE" id="PS50940">
    <property type="entry name" value="CHIT_BIND_II"/>
    <property type="match status" value="1"/>
</dbReference>
<keyword evidence="1" id="KW-0732">Signal</keyword>
<dbReference type="SUPFAM" id="SSF57625">
    <property type="entry name" value="Invertebrate chitin-binding proteins"/>
    <property type="match status" value="1"/>
</dbReference>
<accession>A0ABQ7QCX3</accession>
<feature type="domain" description="Chitin-binding type-2" evidence="2">
    <location>
        <begin position="111"/>
        <end position="175"/>
    </location>
</feature>